<reference evidence="3" key="1">
    <citation type="journal article" date="2015" name="Nat. Plants">
        <title>Genome expansion of Arabis alpina linked with retrotransposition and reduced symmetric DNA methylation.</title>
        <authorList>
            <person name="Willing E.M."/>
            <person name="Rawat V."/>
            <person name="Mandakova T."/>
            <person name="Maumus F."/>
            <person name="James G.V."/>
            <person name="Nordstroem K.J."/>
            <person name="Becker C."/>
            <person name="Warthmann N."/>
            <person name="Chica C."/>
            <person name="Szarzynska B."/>
            <person name="Zytnicki M."/>
            <person name="Albani M.C."/>
            <person name="Kiefer C."/>
            <person name="Bergonzi S."/>
            <person name="Castaings L."/>
            <person name="Mateos J.L."/>
            <person name="Berns M.C."/>
            <person name="Bujdoso N."/>
            <person name="Piofczyk T."/>
            <person name="de Lorenzo L."/>
            <person name="Barrero-Sicilia C."/>
            <person name="Mateos I."/>
            <person name="Piednoel M."/>
            <person name="Hagmann J."/>
            <person name="Chen-Min-Tao R."/>
            <person name="Iglesias-Fernandez R."/>
            <person name="Schuster S.C."/>
            <person name="Alonso-Blanco C."/>
            <person name="Roudier F."/>
            <person name="Carbonero P."/>
            <person name="Paz-Ares J."/>
            <person name="Davis S.J."/>
            <person name="Pecinka A."/>
            <person name="Quesneville H."/>
            <person name="Colot V."/>
            <person name="Lysak M.A."/>
            <person name="Weigel D."/>
            <person name="Coupland G."/>
            <person name="Schneeberger K."/>
        </authorList>
    </citation>
    <scope>NUCLEOTIDE SEQUENCE [LARGE SCALE GENOMIC DNA]</scope>
    <source>
        <strain evidence="3">cv. Pajares</strain>
    </source>
</reference>
<accession>A0A087GQC4</accession>
<evidence type="ECO:0000313" key="3">
    <source>
        <dbReference type="Proteomes" id="UP000029120"/>
    </source>
</evidence>
<dbReference type="Proteomes" id="UP000029120">
    <property type="component" value="Chromosome 6"/>
</dbReference>
<evidence type="ECO:0000313" key="2">
    <source>
        <dbReference type="EMBL" id="KFK32076.1"/>
    </source>
</evidence>
<keyword evidence="3" id="KW-1185">Reference proteome</keyword>
<sequence>MHLIDIFVLGRELGVDVTTELLDCLVKFRTRGPRENLRYTVSNPASRRIIGGFLTIDDHFEDHFLFVRISEKTVDAGCIDFAETRSGRREVDGVVAVTPRTRALAAVAPRTLAASLLHPLSVFTPEEIVKRNKMSRKRALYSGGKGKGLANESHTKKHRGDASSSAVVEEVAPRRNSAESSAIYFSKLSAVGIVFPSIGGLRHREAYATTTDKASEFFVHLNQLVADYDDDLCKKVVELRESQGTNASLEEMTRDFEERLSRVAVLLAQLGGKAKEDMMDLAEVDANLEFIKLLQGKKVPKLEDEVKRLKGQQDGIYDAWDVFKELLADVKEVLGILDVAGATSIVQDEQVSEVAGPTAAEISPPEFLTGVQVGIEGVDPEERADEDAA</sequence>
<protein>
    <submittedName>
        <fullName evidence="2">Uncharacterized protein</fullName>
    </submittedName>
</protein>
<evidence type="ECO:0000256" key="1">
    <source>
        <dbReference type="SAM" id="MobiDB-lite"/>
    </source>
</evidence>
<name>A0A087GQC4_ARAAL</name>
<dbReference type="EMBL" id="CM002874">
    <property type="protein sequence ID" value="KFK32076.1"/>
    <property type="molecule type" value="Genomic_DNA"/>
</dbReference>
<organism evidence="2 3">
    <name type="scientific">Arabis alpina</name>
    <name type="common">Alpine rock-cress</name>
    <dbReference type="NCBI Taxonomy" id="50452"/>
    <lineage>
        <taxon>Eukaryota</taxon>
        <taxon>Viridiplantae</taxon>
        <taxon>Streptophyta</taxon>
        <taxon>Embryophyta</taxon>
        <taxon>Tracheophyta</taxon>
        <taxon>Spermatophyta</taxon>
        <taxon>Magnoliopsida</taxon>
        <taxon>eudicotyledons</taxon>
        <taxon>Gunneridae</taxon>
        <taxon>Pentapetalae</taxon>
        <taxon>rosids</taxon>
        <taxon>malvids</taxon>
        <taxon>Brassicales</taxon>
        <taxon>Brassicaceae</taxon>
        <taxon>Arabideae</taxon>
        <taxon>Arabis</taxon>
    </lineage>
</organism>
<proteinExistence type="predicted"/>
<dbReference type="AlphaFoldDB" id="A0A087GQC4"/>
<gene>
    <name evidence="2" type="ordered locus">AALP_Aa6g196400</name>
</gene>
<dbReference type="Gramene" id="KFK32076">
    <property type="protein sequence ID" value="KFK32076"/>
    <property type="gene ID" value="AALP_AA6G196400"/>
</dbReference>
<feature type="region of interest" description="Disordered" evidence="1">
    <location>
        <begin position="141"/>
        <end position="168"/>
    </location>
</feature>